<accession>A0A426ZCZ4</accession>
<dbReference type="AlphaFoldDB" id="A0A426ZCZ4"/>
<dbReference type="EMBL" id="AMZH03007215">
    <property type="protein sequence ID" value="RRT61867.1"/>
    <property type="molecule type" value="Genomic_DNA"/>
</dbReference>
<gene>
    <name evidence="1" type="ORF">B296_00014741</name>
</gene>
<organism evidence="1 2">
    <name type="scientific">Ensete ventricosum</name>
    <name type="common">Abyssinian banana</name>
    <name type="synonym">Musa ensete</name>
    <dbReference type="NCBI Taxonomy" id="4639"/>
    <lineage>
        <taxon>Eukaryota</taxon>
        <taxon>Viridiplantae</taxon>
        <taxon>Streptophyta</taxon>
        <taxon>Embryophyta</taxon>
        <taxon>Tracheophyta</taxon>
        <taxon>Spermatophyta</taxon>
        <taxon>Magnoliopsida</taxon>
        <taxon>Liliopsida</taxon>
        <taxon>Zingiberales</taxon>
        <taxon>Musaceae</taxon>
        <taxon>Ensete</taxon>
    </lineage>
</organism>
<dbReference type="Proteomes" id="UP000287651">
    <property type="component" value="Unassembled WGS sequence"/>
</dbReference>
<proteinExistence type="predicted"/>
<protein>
    <submittedName>
        <fullName evidence="1">Uncharacterized protein</fullName>
    </submittedName>
</protein>
<sequence length="157" mass="16389">MSRHLHHVPHRLHLEVALQDAHRRRHLHQRGVAQVVDAVLRRAPLPAAAPGAFLCGVDGGDAALDDVVDLGEVAGEVEAVLKNARSDGLPLEDVAGEGEVGHVGASPWPVGGEEAEPRDGEAVDVVVGMGDHLAGLRRGRVEGGRAIGATPRRAPPC</sequence>
<comment type="caution">
    <text evidence="1">The sequence shown here is derived from an EMBL/GenBank/DDBJ whole genome shotgun (WGS) entry which is preliminary data.</text>
</comment>
<evidence type="ECO:0000313" key="2">
    <source>
        <dbReference type="Proteomes" id="UP000287651"/>
    </source>
</evidence>
<name>A0A426ZCZ4_ENSVE</name>
<reference evidence="1 2" key="1">
    <citation type="journal article" date="2014" name="Agronomy (Basel)">
        <title>A Draft Genome Sequence for Ensete ventricosum, the Drought-Tolerant Tree Against Hunger.</title>
        <authorList>
            <person name="Harrison J."/>
            <person name="Moore K.A."/>
            <person name="Paszkiewicz K."/>
            <person name="Jones T."/>
            <person name="Grant M."/>
            <person name="Ambacheew D."/>
            <person name="Muzemil S."/>
            <person name="Studholme D.J."/>
        </authorList>
    </citation>
    <scope>NUCLEOTIDE SEQUENCE [LARGE SCALE GENOMIC DNA]</scope>
</reference>
<evidence type="ECO:0000313" key="1">
    <source>
        <dbReference type="EMBL" id="RRT61867.1"/>
    </source>
</evidence>